<sequence length="128" mass="13703">MLVVATSGTGYILGTGNATVNLSGLCYTCAGTMMIAASANSLNQFDEYSRLLTLVARDLSDVAVQLPPPRRFLLDGDDSRFIFELLFIIKNDRFSSRIDGGGIDFNGFFIGMALGRVLSNLPSIAGGR</sequence>
<dbReference type="Proteomes" id="UP000712600">
    <property type="component" value="Unassembled WGS sequence"/>
</dbReference>
<organism evidence="1 2">
    <name type="scientific">Brassica cretica</name>
    <name type="common">Mustard</name>
    <dbReference type="NCBI Taxonomy" id="69181"/>
    <lineage>
        <taxon>Eukaryota</taxon>
        <taxon>Viridiplantae</taxon>
        <taxon>Streptophyta</taxon>
        <taxon>Embryophyta</taxon>
        <taxon>Tracheophyta</taxon>
        <taxon>Spermatophyta</taxon>
        <taxon>Magnoliopsida</taxon>
        <taxon>eudicotyledons</taxon>
        <taxon>Gunneridae</taxon>
        <taxon>Pentapetalae</taxon>
        <taxon>rosids</taxon>
        <taxon>malvids</taxon>
        <taxon>Brassicales</taxon>
        <taxon>Brassicaceae</taxon>
        <taxon>Brassiceae</taxon>
        <taxon>Brassica</taxon>
    </lineage>
</organism>
<dbReference type="AlphaFoldDB" id="A0A8S9QL68"/>
<gene>
    <name evidence="1" type="ORF">F2Q69_00010650</name>
</gene>
<reference evidence="1" key="1">
    <citation type="submission" date="2019-12" db="EMBL/GenBank/DDBJ databases">
        <title>Genome sequencing and annotation of Brassica cretica.</title>
        <authorList>
            <person name="Studholme D.J."/>
            <person name="Sarris P."/>
        </authorList>
    </citation>
    <scope>NUCLEOTIDE SEQUENCE</scope>
    <source>
        <strain evidence="1">PFS-109/04</strain>
        <tissue evidence="1">Leaf</tissue>
    </source>
</reference>
<comment type="caution">
    <text evidence="1">The sequence shown here is derived from an EMBL/GenBank/DDBJ whole genome shotgun (WGS) entry which is preliminary data.</text>
</comment>
<proteinExistence type="predicted"/>
<name>A0A8S9QL68_BRACR</name>
<accession>A0A8S9QL68</accession>
<protein>
    <submittedName>
        <fullName evidence="1">Uncharacterized protein</fullName>
    </submittedName>
</protein>
<dbReference type="EMBL" id="QGKX02000996">
    <property type="protein sequence ID" value="KAF3553604.1"/>
    <property type="molecule type" value="Genomic_DNA"/>
</dbReference>
<evidence type="ECO:0000313" key="2">
    <source>
        <dbReference type="Proteomes" id="UP000712600"/>
    </source>
</evidence>
<evidence type="ECO:0000313" key="1">
    <source>
        <dbReference type="EMBL" id="KAF3553604.1"/>
    </source>
</evidence>